<feature type="region of interest" description="Disordered" evidence="6">
    <location>
        <begin position="1"/>
        <end position="41"/>
    </location>
</feature>
<evidence type="ECO:0000256" key="3">
    <source>
        <dbReference type="ARBA" id="ARBA00023015"/>
    </source>
</evidence>
<dbReference type="InterPro" id="IPR013907">
    <property type="entry name" value="Sds3"/>
</dbReference>
<sequence length="295" mass="34219">MRHSAKTNTQQQSSQQATASTSYQHEETEQEEEEEEEEEVAFIEQVINSTAYMTPKELLDRIDGASFERWAIYNERANEIDDSINEAKDKLYAEKLEQFKKELSELEAGTHPALCEKLKALEHERDQQLFRINTIAQTRVKHVDNQYELERTMAQEELDTGKRYLRNAWKSYLDDNGADVSSTDELLPRKKRKEMSPRPVLQILKDKIGMMNSVTNRRQAADRLRMKKDRCDSLDTHDENELHTDLLVMRRIVDTHEGYQRSRKPAATSASSTGSSSSSKRHQQHDTNASTIRRS</sequence>
<dbReference type="EMBL" id="LK023379">
    <property type="protein sequence ID" value="CDS13593.1"/>
    <property type="molecule type" value="Genomic_DNA"/>
</dbReference>
<dbReference type="AlphaFoldDB" id="A0A077X2X5"/>
<dbReference type="GO" id="GO:0010468">
    <property type="term" value="P:regulation of gene expression"/>
    <property type="evidence" value="ECO:0007669"/>
    <property type="project" value="UniProtKB-ARBA"/>
</dbReference>
<proteinExistence type="predicted"/>
<evidence type="ECO:0000313" key="7">
    <source>
        <dbReference type="EMBL" id="CDS13593.1"/>
    </source>
</evidence>
<feature type="compositionally biased region" description="Acidic residues" evidence="6">
    <location>
        <begin position="28"/>
        <end position="41"/>
    </location>
</feature>
<evidence type="ECO:0000256" key="5">
    <source>
        <dbReference type="ARBA" id="ARBA00023242"/>
    </source>
</evidence>
<keyword evidence="4" id="KW-0804">Transcription</keyword>
<feature type="region of interest" description="Disordered" evidence="6">
    <location>
        <begin position="257"/>
        <end position="295"/>
    </location>
</feature>
<keyword evidence="2" id="KW-0678">Repressor</keyword>
<evidence type="ECO:0000256" key="2">
    <source>
        <dbReference type="ARBA" id="ARBA00022491"/>
    </source>
</evidence>
<keyword evidence="3" id="KW-0805">Transcription regulation</keyword>
<reference evidence="7" key="1">
    <citation type="journal article" date="2014" name="Genome Announc.">
        <title>De novo whole-genome sequence and genome annotation of Lichtheimia ramosa.</title>
        <authorList>
            <person name="Linde J."/>
            <person name="Schwartze V."/>
            <person name="Binder U."/>
            <person name="Lass-Florl C."/>
            <person name="Voigt K."/>
            <person name="Horn F."/>
        </authorList>
    </citation>
    <scope>NUCLEOTIDE SEQUENCE</scope>
    <source>
        <strain evidence="7">JMRC FSU:6197</strain>
    </source>
</reference>
<feature type="compositionally biased region" description="Low complexity" evidence="6">
    <location>
        <begin position="266"/>
        <end position="278"/>
    </location>
</feature>
<accession>A0A077X2X5</accession>
<dbReference type="GO" id="GO:0005654">
    <property type="term" value="C:nucleoplasm"/>
    <property type="evidence" value="ECO:0007669"/>
    <property type="project" value="UniProtKB-ARBA"/>
</dbReference>
<name>A0A077X2X5_9FUNG</name>
<evidence type="ECO:0000256" key="6">
    <source>
        <dbReference type="SAM" id="MobiDB-lite"/>
    </source>
</evidence>
<evidence type="ECO:0000256" key="1">
    <source>
        <dbReference type="ARBA" id="ARBA00004123"/>
    </source>
</evidence>
<organism evidence="7">
    <name type="scientific">Lichtheimia ramosa</name>
    <dbReference type="NCBI Taxonomy" id="688394"/>
    <lineage>
        <taxon>Eukaryota</taxon>
        <taxon>Fungi</taxon>
        <taxon>Fungi incertae sedis</taxon>
        <taxon>Mucoromycota</taxon>
        <taxon>Mucoromycotina</taxon>
        <taxon>Mucoromycetes</taxon>
        <taxon>Mucorales</taxon>
        <taxon>Lichtheimiaceae</taxon>
        <taxon>Lichtheimia</taxon>
    </lineage>
</organism>
<feature type="compositionally biased region" description="Polar residues" evidence="6">
    <location>
        <begin position="286"/>
        <end position="295"/>
    </location>
</feature>
<feature type="compositionally biased region" description="Low complexity" evidence="6">
    <location>
        <begin position="1"/>
        <end position="22"/>
    </location>
</feature>
<gene>
    <name evidence="7" type="ORF">LRAMOSA05769</name>
</gene>
<evidence type="ECO:0000256" key="4">
    <source>
        <dbReference type="ARBA" id="ARBA00023163"/>
    </source>
</evidence>
<comment type="subcellular location">
    <subcellularLocation>
        <location evidence="1">Nucleus</location>
    </subcellularLocation>
</comment>
<protein>
    <submittedName>
        <fullName evidence="7">Uncharacterized protein</fullName>
    </submittedName>
</protein>
<dbReference type="Pfam" id="PF08598">
    <property type="entry name" value="Sds3"/>
    <property type="match status" value="1"/>
</dbReference>
<keyword evidence="5" id="KW-0539">Nucleus</keyword>
<dbReference type="OrthoDB" id="70376at2759"/>